<dbReference type="Gene3D" id="3.40.50.12780">
    <property type="entry name" value="N-terminal domain of ligase-like"/>
    <property type="match status" value="1"/>
</dbReference>
<dbReference type="InterPro" id="IPR045851">
    <property type="entry name" value="AMP-bd_C_sf"/>
</dbReference>
<evidence type="ECO:0000256" key="3">
    <source>
        <dbReference type="ARBA" id="ARBA00022832"/>
    </source>
</evidence>
<gene>
    <name evidence="8" type="ORF">F0L17_02230</name>
</gene>
<dbReference type="InterPro" id="IPR000873">
    <property type="entry name" value="AMP-dep_synth/lig_dom"/>
</dbReference>
<dbReference type="RefSeq" id="WP_162465679.1">
    <property type="nucleotide sequence ID" value="NZ_WIXO01000001.1"/>
</dbReference>
<evidence type="ECO:0000256" key="4">
    <source>
        <dbReference type="ARBA" id="ARBA00023098"/>
    </source>
</evidence>
<dbReference type="InterPro" id="IPR042099">
    <property type="entry name" value="ANL_N_sf"/>
</dbReference>
<dbReference type="Pfam" id="PF23562">
    <property type="entry name" value="AMP-binding_C_3"/>
    <property type="match status" value="1"/>
</dbReference>
<dbReference type="Gene3D" id="3.30.300.30">
    <property type="match status" value="1"/>
</dbReference>
<evidence type="ECO:0000256" key="2">
    <source>
        <dbReference type="ARBA" id="ARBA00022598"/>
    </source>
</evidence>
<dbReference type="EMBL" id="WIXO01000001">
    <property type="protein sequence ID" value="MTE17968.1"/>
    <property type="molecule type" value="Genomic_DNA"/>
</dbReference>
<evidence type="ECO:0000256" key="5">
    <source>
        <dbReference type="ARBA" id="ARBA00024484"/>
    </source>
</evidence>
<evidence type="ECO:0000256" key="6">
    <source>
        <dbReference type="ARBA" id="ARBA00032875"/>
    </source>
</evidence>
<dbReference type="PANTHER" id="PTHR43272:SF32">
    <property type="entry name" value="AMP-DEPENDENT SYNTHETASE_LIGASE DOMAIN-CONTAINING PROTEIN"/>
    <property type="match status" value="1"/>
</dbReference>
<dbReference type="AlphaFoldDB" id="A0A6G2B6S6"/>
<comment type="similarity">
    <text evidence="1">Belongs to the ATP-dependent AMP-binding enzyme family.</text>
</comment>
<evidence type="ECO:0000259" key="7">
    <source>
        <dbReference type="Pfam" id="PF00501"/>
    </source>
</evidence>
<protein>
    <recommendedName>
        <fullName evidence="6">Acyl-CoA synthetase</fullName>
    </recommendedName>
</protein>
<reference evidence="8 9" key="1">
    <citation type="submission" date="2019-11" db="EMBL/GenBank/DDBJ databases">
        <authorList>
            <person name="Yuan L."/>
        </authorList>
    </citation>
    <scope>NUCLEOTIDE SEQUENCE [LARGE SCALE GENOMIC DNA]</scope>
    <source>
        <strain evidence="8 9">TRM43335</strain>
    </source>
</reference>
<dbReference type="InterPro" id="IPR020845">
    <property type="entry name" value="AMP-binding_CS"/>
</dbReference>
<dbReference type="PANTHER" id="PTHR43272">
    <property type="entry name" value="LONG-CHAIN-FATTY-ACID--COA LIGASE"/>
    <property type="match status" value="1"/>
</dbReference>
<comment type="catalytic activity">
    <reaction evidence="5">
        <text>a long-chain fatty acid + ATP + CoA = a long-chain fatty acyl-CoA + AMP + diphosphate</text>
        <dbReference type="Rhea" id="RHEA:15421"/>
        <dbReference type="ChEBI" id="CHEBI:30616"/>
        <dbReference type="ChEBI" id="CHEBI:33019"/>
        <dbReference type="ChEBI" id="CHEBI:57287"/>
        <dbReference type="ChEBI" id="CHEBI:57560"/>
        <dbReference type="ChEBI" id="CHEBI:83139"/>
        <dbReference type="ChEBI" id="CHEBI:456215"/>
        <dbReference type="EC" id="6.2.1.3"/>
    </reaction>
    <physiologicalReaction direction="left-to-right" evidence="5">
        <dbReference type="Rhea" id="RHEA:15422"/>
    </physiologicalReaction>
</comment>
<keyword evidence="9" id="KW-1185">Reference proteome</keyword>
<evidence type="ECO:0000256" key="1">
    <source>
        <dbReference type="ARBA" id="ARBA00006432"/>
    </source>
</evidence>
<dbReference type="Pfam" id="PF00501">
    <property type="entry name" value="AMP-binding"/>
    <property type="match status" value="1"/>
</dbReference>
<feature type="domain" description="AMP-dependent synthetase/ligase" evidence="7">
    <location>
        <begin position="43"/>
        <end position="436"/>
    </location>
</feature>
<name>A0A6G2B6S6_9ACTN</name>
<dbReference type="Proteomes" id="UP000473014">
    <property type="component" value="Unassembled WGS sequence"/>
</dbReference>
<organism evidence="8 9">
    <name type="scientific">Streptomyces taklimakanensis</name>
    <dbReference type="NCBI Taxonomy" id="2569853"/>
    <lineage>
        <taxon>Bacteria</taxon>
        <taxon>Bacillati</taxon>
        <taxon>Actinomycetota</taxon>
        <taxon>Actinomycetes</taxon>
        <taxon>Kitasatosporales</taxon>
        <taxon>Streptomycetaceae</taxon>
        <taxon>Streptomyces</taxon>
    </lineage>
</organism>
<dbReference type="GO" id="GO:0016020">
    <property type="term" value="C:membrane"/>
    <property type="evidence" value="ECO:0007669"/>
    <property type="project" value="TreeGrafter"/>
</dbReference>
<dbReference type="SUPFAM" id="SSF56801">
    <property type="entry name" value="Acetyl-CoA synthetase-like"/>
    <property type="match status" value="1"/>
</dbReference>
<keyword evidence="4" id="KW-0443">Lipid metabolism</keyword>
<proteinExistence type="inferred from homology"/>
<accession>A0A6G2B6S6</accession>
<evidence type="ECO:0000313" key="9">
    <source>
        <dbReference type="Proteomes" id="UP000473014"/>
    </source>
</evidence>
<dbReference type="CDD" id="cd05907">
    <property type="entry name" value="VL_LC_FACS_like"/>
    <property type="match status" value="1"/>
</dbReference>
<dbReference type="GO" id="GO:0004467">
    <property type="term" value="F:long-chain fatty acid-CoA ligase activity"/>
    <property type="evidence" value="ECO:0007669"/>
    <property type="project" value="UniProtKB-EC"/>
</dbReference>
<sequence>MRDFSLPPLVEPVRTGGLADSVHATAESDPGLLQLARREEPDGEWATVTAAAFRDEVLALARGLLAEGVRFGDRVAVMAPPRYEWTLFCYALWTVGAEVVPVYPTSSAEQVRRILSGSRTVAIVVEDEDNAMTVGAVCDEVPSLRAIWQLDAGCVRRLSERGHDVPDDLVHRHRRAVTPDSTAVIAYTSGTTGRPKGCLITHANLAAECDILFAGWSELLARPDERPSILAFLPLSHVYGLMVQVFCLRHRVLLGHQPDISPAALLPALASFRPTFVFAVPYVFEKVFRRARQVAAEAGKADLFDRAMAVAVRYAEATERRALEEGPGPGPALRASHAVFDRLVYRRLRAVLGGRVRYAVSGGSTLRRELGLAFAGAGITVYDGYGLTETTAAVTGQPLGRVRYGTVGRPLPGHAVRIARDGEIRVRGDVVFAGYLDDPEATGAVLRDGWLATGDVGRLDDEGYLVITGRKKDVIITSGGKSVVPQVLEECVRAHPLVSQCLVVGDNRPYVAALVTLDPEALEHWARLRGRRPSDAGGVLLDEDLHAEIRRAVSRANSAVSRAESIRRFRILPAEFDTADGLVTPSLKLRRGAIAKRYAAEIEALYTS</sequence>
<dbReference type="PROSITE" id="PS00455">
    <property type="entry name" value="AMP_BINDING"/>
    <property type="match status" value="1"/>
</dbReference>
<comment type="caution">
    <text evidence="8">The sequence shown here is derived from an EMBL/GenBank/DDBJ whole genome shotgun (WGS) entry which is preliminary data.</text>
</comment>
<keyword evidence="2" id="KW-0436">Ligase</keyword>
<keyword evidence="3" id="KW-0276">Fatty acid metabolism</keyword>
<evidence type="ECO:0000313" key="8">
    <source>
        <dbReference type="EMBL" id="MTE17968.1"/>
    </source>
</evidence>